<sequence>MGKTVYVVFRSTLVEFFIEEQSAERASAANIVPTQYPNYQTWMNGRDAEVEEQCAATQNCPAFIKIICYVTNG</sequence>
<dbReference type="Proteomes" id="UP001558632">
    <property type="component" value="Unassembled WGS sequence"/>
</dbReference>
<proteinExistence type="predicted"/>
<comment type="caution">
    <text evidence="1">The sequence shown here is derived from an EMBL/GenBank/DDBJ whole genome shotgun (WGS) entry which is preliminary data.</text>
</comment>
<gene>
    <name evidence="1" type="ORF">TSPI_02240</name>
</gene>
<accession>A0ABR3KL33</accession>
<dbReference type="EMBL" id="JBEUSY010000288">
    <property type="protein sequence ID" value="KAL1238698.1"/>
    <property type="molecule type" value="Genomic_DNA"/>
</dbReference>
<protein>
    <submittedName>
        <fullName evidence="1">Mobilization protein</fullName>
    </submittedName>
</protein>
<organism evidence="1 2">
    <name type="scientific">Trichinella spiralis</name>
    <name type="common">Trichina worm</name>
    <dbReference type="NCBI Taxonomy" id="6334"/>
    <lineage>
        <taxon>Eukaryota</taxon>
        <taxon>Metazoa</taxon>
        <taxon>Ecdysozoa</taxon>
        <taxon>Nematoda</taxon>
        <taxon>Enoplea</taxon>
        <taxon>Dorylaimia</taxon>
        <taxon>Trichinellida</taxon>
        <taxon>Trichinellidae</taxon>
        <taxon>Trichinella</taxon>
    </lineage>
</organism>
<name>A0ABR3KL33_TRISP</name>
<evidence type="ECO:0000313" key="2">
    <source>
        <dbReference type="Proteomes" id="UP001558632"/>
    </source>
</evidence>
<keyword evidence="2" id="KW-1185">Reference proteome</keyword>
<reference evidence="1 2" key="1">
    <citation type="submission" date="2024-07" db="EMBL/GenBank/DDBJ databases">
        <title>Enhanced genomic and transcriptomic resources for Trichinella pseudospiralis and T. spiralis underpin the discovery of pronounced molecular differences between stages and species.</title>
        <authorList>
            <person name="Pasi K.K."/>
            <person name="La Rosa G."/>
            <person name="Gomez-Morales M.A."/>
            <person name="Tosini F."/>
            <person name="Sumanam S."/>
            <person name="Young N.D."/>
            <person name="Chang B.C."/>
            <person name="Robin G.B."/>
        </authorList>
    </citation>
    <scope>NUCLEOTIDE SEQUENCE [LARGE SCALE GENOMIC DNA]</scope>
    <source>
        <strain evidence="1">ISS534</strain>
    </source>
</reference>
<evidence type="ECO:0000313" key="1">
    <source>
        <dbReference type="EMBL" id="KAL1238698.1"/>
    </source>
</evidence>